<dbReference type="Gene3D" id="3.30.70.100">
    <property type="match status" value="1"/>
</dbReference>
<dbReference type="CDD" id="cd00371">
    <property type="entry name" value="HMA"/>
    <property type="match status" value="1"/>
</dbReference>
<evidence type="ECO:0000259" key="2">
    <source>
        <dbReference type="PROSITE" id="PS50846"/>
    </source>
</evidence>
<keyword evidence="4" id="KW-1185">Reference proteome</keyword>
<organism evidence="3 4">
    <name type="scientific">Chitinophaga polysaccharea</name>
    <dbReference type="NCBI Taxonomy" id="1293035"/>
    <lineage>
        <taxon>Bacteria</taxon>
        <taxon>Pseudomonadati</taxon>
        <taxon>Bacteroidota</taxon>
        <taxon>Chitinophagia</taxon>
        <taxon>Chitinophagales</taxon>
        <taxon>Chitinophagaceae</taxon>
        <taxon>Chitinophaga</taxon>
    </lineage>
</organism>
<comment type="caution">
    <text evidence="3">The sequence shown here is derived from an EMBL/GenBank/DDBJ whole genome shotgun (WGS) entry which is preliminary data.</text>
</comment>
<dbReference type="OrthoDB" id="667084at2"/>
<dbReference type="Proteomes" id="UP000320811">
    <property type="component" value="Unassembled WGS sequence"/>
</dbReference>
<proteinExistence type="predicted"/>
<feature type="chain" id="PRO_5022095455" evidence="1">
    <location>
        <begin position="20"/>
        <end position="182"/>
    </location>
</feature>
<evidence type="ECO:0000313" key="4">
    <source>
        <dbReference type="Proteomes" id="UP000320811"/>
    </source>
</evidence>
<feature type="domain" description="HMA" evidence="2">
    <location>
        <begin position="22"/>
        <end position="89"/>
    </location>
</feature>
<evidence type="ECO:0000313" key="3">
    <source>
        <dbReference type="EMBL" id="TWF39150.1"/>
    </source>
</evidence>
<dbReference type="EMBL" id="VIWO01000006">
    <property type="protein sequence ID" value="TWF39150.1"/>
    <property type="molecule type" value="Genomic_DNA"/>
</dbReference>
<accession>A0A561PM28</accession>
<dbReference type="Pfam" id="PF00403">
    <property type="entry name" value="HMA"/>
    <property type="match status" value="1"/>
</dbReference>
<dbReference type="SUPFAM" id="SSF55008">
    <property type="entry name" value="HMA, heavy metal-associated domain"/>
    <property type="match status" value="1"/>
</dbReference>
<dbReference type="PROSITE" id="PS50846">
    <property type="entry name" value="HMA_2"/>
    <property type="match status" value="1"/>
</dbReference>
<gene>
    <name evidence="3" type="ORF">FHW36_106380</name>
</gene>
<feature type="signal peptide" evidence="1">
    <location>
        <begin position="1"/>
        <end position="19"/>
    </location>
</feature>
<reference evidence="3 4" key="1">
    <citation type="submission" date="2019-06" db="EMBL/GenBank/DDBJ databases">
        <title>Sorghum-associated microbial communities from plants grown in Nebraska, USA.</title>
        <authorList>
            <person name="Schachtman D."/>
        </authorList>
    </citation>
    <scope>NUCLEOTIDE SEQUENCE [LARGE SCALE GENOMIC DNA]</scope>
    <source>
        <strain evidence="3 4">1209</strain>
    </source>
</reference>
<dbReference type="InterPro" id="IPR036163">
    <property type="entry name" value="HMA_dom_sf"/>
</dbReference>
<dbReference type="GO" id="GO:0046872">
    <property type="term" value="F:metal ion binding"/>
    <property type="evidence" value="ECO:0007669"/>
    <property type="project" value="InterPro"/>
</dbReference>
<dbReference type="AlphaFoldDB" id="A0A561PM28"/>
<name>A0A561PM28_9BACT</name>
<evidence type="ECO:0000256" key="1">
    <source>
        <dbReference type="SAM" id="SignalP"/>
    </source>
</evidence>
<protein>
    <submittedName>
        <fullName evidence="3">Copper chaperone CopZ</fullName>
    </submittedName>
</protein>
<dbReference type="InterPro" id="IPR006121">
    <property type="entry name" value="HMA_dom"/>
</dbReference>
<keyword evidence="1" id="KW-0732">Signal</keyword>
<dbReference type="RefSeq" id="WP_145671561.1">
    <property type="nucleotide sequence ID" value="NZ_VIWO01000006.1"/>
</dbReference>
<sequence length="182" mass="19740">MKTISIILLALGLTFGANAQFKKASVHATGLTCAMCSKATYEALESLPFVDKIDTDLDNTTFILTFKSNVPVNIDAIKAKVEDAGFSVGKLVMTANFEGVSIKNDAHVAFAGNTLHFMDVKNQVLTGDKDITVIDKDFVSAKQFKKFSTETSMPCYKTGMMTGDCCRTDATVASKRVYHVTI</sequence>